<accession>A0ABS1E515</accession>
<evidence type="ECO:0000256" key="3">
    <source>
        <dbReference type="ARBA" id="ARBA00022448"/>
    </source>
</evidence>
<dbReference type="Proteomes" id="UP000738126">
    <property type="component" value="Unassembled WGS sequence"/>
</dbReference>
<reference evidence="11 12" key="1">
    <citation type="journal article" date="2020" name="Microorganisms">
        <title>Osmotic Adaptation and Compatible Solute Biosynthesis of Phototrophic Bacteria as Revealed from Genome Analyses.</title>
        <authorList>
            <person name="Imhoff J.F."/>
            <person name="Rahn T."/>
            <person name="Kunzel S."/>
            <person name="Keller A."/>
            <person name="Neulinger S.C."/>
        </authorList>
    </citation>
    <scope>NUCLEOTIDE SEQUENCE [LARGE SCALE GENOMIC DNA]</scope>
    <source>
        <strain evidence="11 12">DSM 15116</strain>
    </source>
</reference>
<evidence type="ECO:0000256" key="5">
    <source>
        <dbReference type="ARBA" id="ARBA00022723"/>
    </source>
</evidence>
<evidence type="ECO:0000259" key="10">
    <source>
        <dbReference type="PROSITE" id="PS51373"/>
    </source>
</evidence>
<evidence type="ECO:0000256" key="9">
    <source>
        <dbReference type="ARBA" id="ARBA00023014"/>
    </source>
</evidence>
<dbReference type="PROSITE" id="PS51373">
    <property type="entry name" value="HIPIP"/>
    <property type="match status" value="1"/>
</dbReference>
<keyword evidence="5" id="KW-0479">Metal-binding</keyword>
<evidence type="ECO:0000313" key="11">
    <source>
        <dbReference type="EMBL" id="MBK1726272.1"/>
    </source>
</evidence>
<comment type="function">
    <text evidence="1">Specific class of high-redox-potential 4Fe-4S ferredoxins. Functions in anaerobic electron transport in most purple and in some other photosynthetic bacteria and in at least one genus (Paracoccus) of halophilic, denitrifying bacteria.</text>
</comment>
<keyword evidence="3" id="KW-0813">Transport</keyword>
<keyword evidence="11" id="KW-0418">Kinase</keyword>
<feature type="domain" description="High potential iron-sulfur proteins family profile" evidence="10">
    <location>
        <begin position="30"/>
        <end position="106"/>
    </location>
</feature>
<dbReference type="Gene3D" id="4.10.490.10">
    <property type="entry name" value="High potential iron-sulphur protein"/>
    <property type="match status" value="1"/>
</dbReference>
<evidence type="ECO:0000256" key="2">
    <source>
        <dbReference type="ARBA" id="ARBA00011738"/>
    </source>
</evidence>
<dbReference type="Pfam" id="PF01355">
    <property type="entry name" value="HIPIP"/>
    <property type="match status" value="1"/>
</dbReference>
<evidence type="ECO:0000256" key="1">
    <source>
        <dbReference type="ARBA" id="ARBA00002137"/>
    </source>
</evidence>
<dbReference type="SUPFAM" id="SSF57652">
    <property type="entry name" value="HIPIP (high potential iron protein)"/>
    <property type="match status" value="1"/>
</dbReference>
<name>A0ABS1E515_9GAMM</name>
<keyword evidence="12" id="KW-1185">Reference proteome</keyword>
<keyword evidence="8" id="KW-0408">Iron</keyword>
<dbReference type="InterPro" id="IPR006311">
    <property type="entry name" value="TAT_signal"/>
</dbReference>
<evidence type="ECO:0000313" key="12">
    <source>
        <dbReference type="Proteomes" id="UP000738126"/>
    </source>
</evidence>
<proteinExistence type="predicted"/>
<evidence type="ECO:0000256" key="7">
    <source>
        <dbReference type="ARBA" id="ARBA00022982"/>
    </source>
</evidence>
<dbReference type="EMBL" id="NRSH01000032">
    <property type="protein sequence ID" value="MBK1726272.1"/>
    <property type="molecule type" value="Genomic_DNA"/>
</dbReference>
<evidence type="ECO:0000256" key="8">
    <source>
        <dbReference type="ARBA" id="ARBA00023004"/>
    </source>
</evidence>
<protein>
    <submittedName>
        <fullName evidence="11">Histidine kinase</fullName>
    </submittedName>
</protein>
<keyword evidence="7" id="KW-0249">Electron transport</keyword>
<dbReference type="PROSITE" id="PS51318">
    <property type="entry name" value="TAT"/>
    <property type="match status" value="1"/>
</dbReference>
<dbReference type="RefSeq" id="WP_200257227.1">
    <property type="nucleotide sequence ID" value="NZ_NRSH01000032.1"/>
</dbReference>
<dbReference type="InterPro" id="IPR019546">
    <property type="entry name" value="TAT_signal_bac_arc"/>
</dbReference>
<evidence type="ECO:0000256" key="4">
    <source>
        <dbReference type="ARBA" id="ARBA00022485"/>
    </source>
</evidence>
<dbReference type="NCBIfam" id="TIGR01409">
    <property type="entry name" value="TAT_signal_seq"/>
    <property type="match status" value="1"/>
</dbReference>
<dbReference type="InterPro" id="IPR000170">
    <property type="entry name" value="High_potential_FeS_prot"/>
</dbReference>
<sequence>MSDSIDGGRRKFLKASAMTVAALPLATLLHQGTVKAKAKAEDGHAHSYVNDATQADHSRYQEGQQCNNCVFWQGEEQNGWGSCSHPSFSDVLVNAEGWCGVYAPAG</sequence>
<gene>
    <name evidence="11" type="ORF">CKO13_04370</name>
</gene>
<keyword evidence="6" id="KW-0732">Signal</keyword>
<evidence type="ECO:0000256" key="6">
    <source>
        <dbReference type="ARBA" id="ARBA00022729"/>
    </source>
</evidence>
<keyword evidence="11" id="KW-0808">Transferase</keyword>
<dbReference type="GO" id="GO:0016301">
    <property type="term" value="F:kinase activity"/>
    <property type="evidence" value="ECO:0007669"/>
    <property type="project" value="UniProtKB-KW"/>
</dbReference>
<keyword evidence="4" id="KW-0004">4Fe-4S</keyword>
<comment type="caution">
    <text evidence="11">The sequence shown here is derived from an EMBL/GenBank/DDBJ whole genome shotgun (WGS) entry which is preliminary data.</text>
</comment>
<keyword evidence="9" id="KW-0411">Iron-sulfur</keyword>
<comment type="subunit">
    <text evidence="2">Homodimer.</text>
</comment>
<organism evidence="11 12">
    <name type="scientific">Halorhodospira neutriphila</name>
    <dbReference type="NCBI Taxonomy" id="168379"/>
    <lineage>
        <taxon>Bacteria</taxon>
        <taxon>Pseudomonadati</taxon>
        <taxon>Pseudomonadota</taxon>
        <taxon>Gammaproteobacteria</taxon>
        <taxon>Chromatiales</taxon>
        <taxon>Ectothiorhodospiraceae</taxon>
        <taxon>Halorhodospira</taxon>
    </lineage>
</organism>
<dbReference type="InterPro" id="IPR036369">
    <property type="entry name" value="HIPIP_sf"/>
</dbReference>